<dbReference type="Proteomes" id="UP001198602">
    <property type="component" value="Unassembled WGS sequence"/>
</dbReference>
<name>A0ABS7YB46_9BURK</name>
<dbReference type="PANTHER" id="PTHR46797:SF1">
    <property type="entry name" value="METHYLPHOSPHONATE SYNTHASE"/>
    <property type="match status" value="1"/>
</dbReference>
<evidence type="ECO:0000256" key="2">
    <source>
        <dbReference type="SAM" id="Phobius"/>
    </source>
</evidence>
<dbReference type="PROSITE" id="PS50943">
    <property type="entry name" value="HTH_CROC1"/>
    <property type="match status" value="1"/>
</dbReference>
<dbReference type="Pfam" id="PF12844">
    <property type="entry name" value="HTH_19"/>
    <property type="match status" value="1"/>
</dbReference>
<keyword evidence="2" id="KW-1133">Transmembrane helix</keyword>
<feature type="transmembrane region" description="Helical" evidence="2">
    <location>
        <begin position="218"/>
        <end position="236"/>
    </location>
</feature>
<dbReference type="Gene3D" id="1.10.260.40">
    <property type="entry name" value="lambda repressor-like DNA-binding domains"/>
    <property type="match status" value="1"/>
</dbReference>
<comment type="caution">
    <text evidence="4">The sequence shown here is derived from an EMBL/GenBank/DDBJ whole genome shotgun (WGS) entry which is preliminary data.</text>
</comment>
<dbReference type="EMBL" id="JAHYBX010000005">
    <property type="protein sequence ID" value="MCA1856916.1"/>
    <property type="molecule type" value="Genomic_DNA"/>
</dbReference>
<reference evidence="4 5" key="1">
    <citation type="submission" date="2021-07" db="EMBL/GenBank/DDBJ databases">
        <title>Characterization of Violacein-producing bacteria and related species.</title>
        <authorList>
            <person name="Wilson H.S."/>
            <person name="De Leon M.E."/>
        </authorList>
    </citation>
    <scope>NUCLEOTIDE SEQUENCE [LARGE SCALE GENOMIC DNA]</scope>
    <source>
        <strain evidence="4 5">HSC-2F05</strain>
    </source>
</reference>
<protein>
    <submittedName>
        <fullName evidence="4">Helix-turn-helix domain-containing protein</fullName>
    </submittedName>
</protein>
<dbReference type="RefSeq" id="WP_225239176.1">
    <property type="nucleotide sequence ID" value="NZ_JAHYBX010000005.1"/>
</dbReference>
<organism evidence="4 5">
    <name type="scientific">Massilia hydrophila</name>
    <dbReference type="NCBI Taxonomy" id="3044279"/>
    <lineage>
        <taxon>Bacteria</taxon>
        <taxon>Pseudomonadati</taxon>
        <taxon>Pseudomonadota</taxon>
        <taxon>Betaproteobacteria</taxon>
        <taxon>Burkholderiales</taxon>
        <taxon>Oxalobacteraceae</taxon>
        <taxon>Telluria group</taxon>
        <taxon>Massilia</taxon>
    </lineage>
</organism>
<evidence type="ECO:0000313" key="4">
    <source>
        <dbReference type="EMBL" id="MCA1856916.1"/>
    </source>
</evidence>
<feature type="domain" description="HTH cro/C1-type" evidence="3">
    <location>
        <begin position="7"/>
        <end position="61"/>
    </location>
</feature>
<keyword evidence="1" id="KW-0238">DNA-binding</keyword>
<keyword evidence="2" id="KW-0472">Membrane</keyword>
<dbReference type="InterPro" id="IPR001387">
    <property type="entry name" value="Cro/C1-type_HTH"/>
</dbReference>
<evidence type="ECO:0000259" key="3">
    <source>
        <dbReference type="PROSITE" id="PS50943"/>
    </source>
</evidence>
<dbReference type="CDD" id="cd00093">
    <property type="entry name" value="HTH_XRE"/>
    <property type="match status" value="1"/>
</dbReference>
<evidence type="ECO:0000313" key="5">
    <source>
        <dbReference type="Proteomes" id="UP001198602"/>
    </source>
</evidence>
<gene>
    <name evidence="4" type="ORF">LE190_13405</name>
</gene>
<dbReference type="InterPro" id="IPR050807">
    <property type="entry name" value="TransReg_Diox_bact_type"/>
</dbReference>
<dbReference type="PANTHER" id="PTHR46797">
    <property type="entry name" value="HTH-TYPE TRANSCRIPTIONAL REGULATOR"/>
    <property type="match status" value="1"/>
</dbReference>
<keyword evidence="2" id="KW-0812">Transmembrane</keyword>
<dbReference type="InterPro" id="IPR010982">
    <property type="entry name" value="Lambda_DNA-bd_dom_sf"/>
</dbReference>
<evidence type="ECO:0000256" key="1">
    <source>
        <dbReference type="ARBA" id="ARBA00023125"/>
    </source>
</evidence>
<sequence length="249" mass="28382">MNFGERLKQIRTGKGLTQPQFAELAGIEQSYLSKLENDKSVPSAEMFDTIVSALGMDAAAFLRELDREAIDTTLRHVPSVAQFKAQAVTEQVQHTKRWLFGSAAAWMLGFAMMLAANDGIFFPTKLYQYTSQGVIRPGEAENVFRDQRQILELRMQAKLITYEEMTKALADFYERRLQPLTVESPENRGTGYYEAVENGRRRFELADTTYVKAPGNRILQYLGAIVFACGFVGLFIEWRLRRLKTKLTK</sequence>
<dbReference type="SUPFAM" id="SSF47413">
    <property type="entry name" value="lambda repressor-like DNA-binding domains"/>
    <property type="match status" value="1"/>
</dbReference>
<keyword evidence="5" id="KW-1185">Reference proteome</keyword>
<accession>A0ABS7YB46</accession>
<dbReference type="SMART" id="SM00530">
    <property type="entry name" value="HTH_XRE"/>
    <property type="match status" value="1"/>
</dbReference>
<proteinExistence type="predicted"/>
<feature type="transmembrane region" description="Helical" evidence="2">
    <location>
        <begin position="98"/>
        <end position="116"/>
    </location>
</feature>